<dbReference type="SUPFAM" id="SSF48208">
    <property type="entry name" value="Six-hairpin glycosidases"/>
    <property type="match status" value="1"/>
</dbReference>
<comment type="caution">
    <text evidence="3">The sequence shown here is derived from an EMBL/GenBank/DDBJ whole genome shotgun (WGS) entry which is preliminary data.</text>
</comment>
<evidence type="ECO:0000313" key="3">
    <source>
        <dbReference type="EMBL" id="MBW9111948.1"/>
    </source>
</evidence>
<proteinExistence type="predicted"/>
<dbReference type="PANTHER" id="PTHR34987:SF6">
    <property type="entry name" value="ALPHA-L-RHAMNOSIDASE SIX-HAIRPIN GLYCOSIDASE DOMAIN-CONTAINING PROTEIN"/>
    <property type="match status" value="1"/>
</dbReference>
<dbReference type="InterPro" id="IPR012341">
    <property type="entry name" value="6hp_glycosidase-like_sf"/>
</dbReference>
<feature type="compositionally biased region" description="Basic and acidic residues" evidence="1">
    <location>
        <begin position="222"/>
        <end position="240"/>
    </location>
</feature>
<organism evidence="3 4">
    <name type="scientific">Microbacterium ureisolvens</name>
    <dbReference type="NCBI Taxonomy" id="2781186"/>
    <lineage>
        <taxon>Bacteria</taxon>
        <taxon>Bacillati</taxon>
        <taxon>Actinomycetota</taxon>
        <taxon>Actinomycetes</taxon>
        <taxon>Micrococcales</taxon>
        <taxon>Microbacteriaceae</taxon>
        <taxon>Microbacterium</taxon>
    </lineage>
</organism>
<evidence type="ECO:0000256" key="1">
    <source>
        <dbReference type="SAM" id="MobiDB-lite"/>
    </source>
</evidence>
<evidence type="ECO:0000259" key="2">
    <source>
        <dbReference type="Pfam" id="PF17389"/>
    </source>
</evidence>
<dbReference type="Gene3D" id="1.50.10.10">
    <property type="match status" value="1"/>
</dbReference>
<dbReference type="PANTHER" id="PTHR34987">
    <property type="entry name" value="C, PUTATIVE (AFU_ORTHOLOGUE AFUA_3G02880)-RELATED"/>
    <property type="match status" value="1"/>
</dbReference>
<sequence>MTLVTAGTVAPTDIEGTLARAAAHSPDPFPDDVGSAPDREWWYGVGEYEAGLLHRLVTGSEEVAVYSEYARNYRRPAGTLIVGAIVAAGSDPIGIQPAGAMQIWVDGAAVTTRDSDGPIMLNPPAGAQLKIEVTAATPDEPATFVIVQGAGRLSSTLSAITQNGRVERLRRQRGGSQPPHLDVEPTFTLPLTADGDLLTAPAELLARPVVAAAAPPTFASGESREEARLARGAGQEDVHETVPAGPGLWTTRHAVAMRHIVVAPQPEADAHAVAHIRPVASRGAFVCSDPRLSKIWAVSAYTLRLCMQGLMVDGLKRDRMPWVGDQAISAMANAFTFADAEIAYDSHLALGRPVEGYVNGISDYSLWWLITADILWTYFPHQAGDLPGCVEPFIGDLLNQANADGLFAPTMTHHGFTATNSGSVLIDWGYELPPGSISTALQMLWVRALDSAKQFVDGTLAAQIANTRDRALRTLRDRAWSAEHGAWRACADGASRPDTYANFLAVDAGISNPVTEPGVLSAFTGKRGRTPYMQTLLLRAETRGAGPAHVLQRIRDDWGAMLDLDATTFWEEFPNPGESHWQMYGRPYARSLCHAWGAGPAALIPEAVFGLRMLEPGWRRFEVRPGNTGLEWAALVIPSALGPIGIRLTEDQVDFDLPPGCTAILAGNEVRG</sequence>
<dbReference type="InterPro" id="IPR008928">
    <property type="entry name" value="6-hairpin_glycosidase_sf"/>
</dbReference>
<evidence type="ECO:0000313" key="4">
    <source>
        <dbReference type="Proteomes" id="UP000777440"/>
    </source>
</evidence>
<dbReference type="Pfam" id="PF17389">
    <property type="entry name" value="Bac_rhamnosid6H"/>
    <property type="match status" value="1"/>
</dbReference>
<feature type="domain" description="Alpha-L-rhamnosidase six-hairpin glycosidase" evidence="2">
    <location>
        <begin position="282"/>
        <end position="339"/>
    </location>
</feature>
<dbReference type="InterPro" id="IPR035396">
    <property type="entry name" value="Bac_rhamnosid6H"/>
</dbReference>
<protein>
    <recommendedName>
        <fullName evidence="2">Alpha-L-rhamnosidase six-hairpin glycosidase domain-containing protein</fullName>
    </recommendedName>
</protein>
<name>A0ABS7I3U6_9MICO</name>
<dbReference type="Gene3D" id="2.60.420.10">
    <property type="entry name" value="Maltose phosphorylase, domain 3"/>
    <property type="match status" value="1"/>
</dbReference>
<reference evidence="3 4" key="1">
    <citation type="journal article" date="2021" name="MBio">
        <title>Poor Competitiveness of Bradyrhizobium in Pigeon Pea Root Colonization in Indian Soils.</title>
        <authorList>
            <person name="Chalasani D."/>
            <person name="Basu A."/>
            <person name="Pullabhotla S.V.S.R.N."/>
            <person name="Jorrin B."/>
            <person name="Neal A.L."/>
            <person name="Poole P.S."/>
            <person name="Podile A.R."/>
            <person name="Tkacz A."/>
        </authorList>
    </citation>
    <scope>NUCLEOTIDE SEQUENCE [LARGE SCALE GENOMIC DNA]</scope>
    <source>
        <strain evidence="3 4">HU12</strain>
    </source>
</reference>
<keyword evidence="4" id="KW-1185">Reference proteome</keyword>
<gene>
    <name evidence="3" type="ORF">JNB61_19455</name>
</gene>
<accession>A0ABS7I3U6</accession>
<dbReference type="Proteomes" id="UP000777440">
    <property type="component" value="Unassembled WGS sequence"/>
</dbReference>
<dbReference type="RefSeq" id="WP_220292736.1">
    <property type="nucleotide sequence ID" value="NZ_JAEUAX010000021.1"/>
</dbReference>
<dbReference type="EMBL" id="JAEUAX010000021">
    <property type="protein sequence ID" value="MBW9111948.1"/>
    <property type="molecule type" value="Genomic_DNA"/>
</dbReference>
<feature type="region of interest" description="Disordered" evidence="1">
    <location>
        <begin position="217"/>
        <end position="245"/>
    </location>
</feature>